<feature type="transmembrane region" description="Helical" evidence="1">
    <location>
        <begin position="279"/>
        <end position="301"/>
    </location>
</feature>
<keyword evidence="1" id="KW-0812">Transmembrane</keyword>
<keyword evidence="1" id="KW-0472">Membrane</keyword>
<evidence type="ECO:0000313" key="3">
    <source>
        <dbReference type="Proteomes" id="UP000322530"/>
    </source>
</evidence>
<dbReference type="InterPro" id="IPR007704">
    <property type="entry name" value="PIG-M"/>
</dbReference>
<protein>
    <submittedName>
        <fullName evidence="2">Membrane protein</fullName>
    </submittedName>
</protein>
<feature type="transmembrane region" description="Helical" evidence="1">
    <location>
        <begin position="379"/>
        <end position="403"/>
    </location>
</feature>
<name>A0A5A5TL83_9CHLR</name>
<dbReference type="GO" id="GO:0051751">
    <property type="term" value="F:alpha-1,4-mannosyltransferase activity"/>
    <property type="evidence" value="ECO:0007669"/>
    <property type="project" value="InterPro"/>
</dbReference>
<reference evidence="2 3" key="1">
    <citation type="submission" date="2019-01" db="EMBL/GenBank/DDBJ databases">
        <title>Draft genome sequence of Dictyobacter sp. Uno17.</title>
        <authorList>
            <person name="Wang C.M."/>
            <person name="Zheng Y."/>
            <person name="Sakai Y."/>
            <person name="Abe K."/>
            <person name="Yokota A."/>
            <person name="Yabe S."/>
        </authorList>
    </citation>
    <scope>NUCLEOTIDE SEQUENCE [LARGE SCALE GENOMIC DNA]</scope>
    <source>
        <strain evidence="2 3">Uno17</strain>
    </source>
</reference>
<organism evidence="2 3">
    <name type="scientific">Dictyobacter arantiisoli</name>
    <dbReference type="NCBI Taxonomy" id="2014874"/>
    <lineage>
        <taxon>Bacteria</taxon>
        <taxon>Bacillati</taxon>
        <taxon>Chloroflexota</taxon>
        <taxon>Ktedonobacteria</taxon>
        <taxon>Ktedonobacterales</taxon>
        <taxon>Dictyobacteraceae</taxon>
        <taxon>Dictyobacter</taxon>
    </lineage>
</organism>
<dbReference type="GO" id="GO:0006506">
    <property type="term" value="P:GPI anchor biosynthetic process"/>
    <property type="evidence" value="ECO:0007669"/>
    <property type="project" value="InterPro"/>
</dbReference>
<feature type="transmembrane region" description="Helical" evidence="1">
    <location>
        <begin position="147"/>
        <end position="170"/>
    </location>
</feature>
<dbReference type="Pfam" id="PF05007">
    <property type="entry name" value="Mannosyl_trans"/>
    <property type="match status" value="1"/>
</dbReference>
<comment type="caution">
    <text evidence="2">The sequence shown here is derived from an EMBL/GenBank/DDBJ whole genome shotgun (WGS) entry which is preliminary data.</text>
</comment>
<dbReference type="Proteomes" id="UP000322530">
    <property type="component" value="Unassembled WGS sequence"/>
</dbReference>
<dbReference type="GO" id="GO:0016020">
    <property type="term" value="C:membrane"/>
    <property type="evidence" value="ECO:0007669"/>
    <property type="project" value="InterPro"/>
</dbReference>
<evidence type="ECO:0000256" key="1">
    <source>
        <dbReference type="SAM" id="Phobius"/>
    </source>
</evidence>
<keyword evidence="3" id="KW-1185">Reference proteome</keyword>
<feature type="transmembrane region" description="Helical" evidence="1">
    <location>
        <begin position="313"/>
        <end position="336"/>
    </location>
</feature>
<dbReference type="GO" id="GO:0004376">
    <property type="term" value="F:GPI mannosyltransferase activity"/>
    <property type="evidence" value="ECO:0007669"/>
    <property type="project" value="InterPro"/>
</dbReference>
<sequence length="421" mass="48213">MVGAAQSIWATTDPARYQCYALTFWLGSQATHLLPSTQCQFLIIKQVYSAFQMLPQEYPPLTLTVFSLPLFLPLTWYQATFAFIMAALVLYTYFVIRREGLKGSAETYIFYMVVGGCALVTVRYDLLPAVLTLLSVIAARKRRWTTAYIALAFGVLLKIYPLLLAPVLFIAEQQSQQGMQCPTDGRISRTPQQLWRTLQSCFRWQWRNGLLFSAIIIAVTALFALADFQNAVVSQLYYFLKRPIQSESLAASLFWVAHLGGLSWQIVYDYGSVNIYTSISSIVSPLMTVLFVFGVIAIFWLQWQRRLDMTQTVIALTLLFITTGKVFSPQYLIWLIPLLAYSGAFNRFWLIIWGTISLLTTLIYAIFYSQIIDSQHIKIPAGFFAVSSLRNFLLAYLLLAYLFNWHQARRCTREKRSMFIP</sequence>
<feature type="transmembrane region" description="Helical" evidence="1">
    <location>
        <begin position="76"/>
        <end position="96"/>
    </location>
</feature>
<evidence type="ECO:0000313" key="2">
    <source>
        <dbReference type="EMBL" id="GCF11869.1"/>
    </source>
</evidence>
<gene>
    <name evidence="2" type="ORF">KDI_54330</name>
</gene>
<feature type="transmembrane region" description="Helical" evidence="1">
    <location>
        <begin position="348"/>
        <end position="367"/>
    </location>
</feature>
<proteinExistence type="predicted"/>
<feature type="transmembrane region" description="Helical" evidence="1">
    <location>
        <begin position="209"/>
        <end position="228"/>
    </location>
</feature>
<dbReference type="EMBL" id="BIXY01000160">
    <property type="protein sequence ID" value="GCF11869.1"/>
    <property type="molecule type" value="Genomic_DNA"/>
</dbReference>
<accession>A0A5A5TL83</accession>
<keyword evidence="1" id="KW-1133">Transmembrane helix</keyword>
<feature type="transmembrane region" description="Helical" evidence="1">
    <location>
        <begin position="248"/>
        <end position="267"/>
    </location>
</feature>
<feature type="transmembrane region" description="Helical" evidence="1">
    <location>
        <begin position="108"/>
        <end position="127"/>
    </location>
</feature>
<dbReference type="AlphaFoldDB" id="A0A5A5TL83"/>